<accession>A0A3E2H743</accession>
<comment type="caution">
    <text evidence="2">The sequence shown here is derived from an EMBL/GenBank/DDBJ whole genome shotgun (WGS) entry which is preliminary data.</text>
</comment>
<dbReference type="OrthoDB" id="5395975at2759"/>
<evidence type="ECO:0000256" key="1">
    <source>
        <dbReference type="SAM" id="MobiDB-lite"/>
    </source>
</evidence>
<sequence>MTENSNETLEILVHTSAPSRNQDDENYRALARSYLGFKPVRRLSLSEEPLSGMGVRDKGKEKAVEVVPAGSAQDGITGFDLQQRSSTVRLRHDLEEKDARVEIFRKISLKDMLQDDNKPLSGSFQTFISPNVSFSDVIDNADSPQIRSRVVHHQENNKFFLAAGAQDSRETSPSVINDSQPQTSQLDPSYSAPPLSVLELYLQNINSAHEDPLESLTKINNKKEIVLQKAVVGENQRYLDSQFNSRGEITAHVQNELGEGGVYDEIPETSMSSQISLASRVRSVASTEQSNWSSSFRYQFVHRKDTNNESLDITNSSKPLKRRKTEDLPMPSIEGIKESGQALSSQFADNTLEVHPPGPVASIMDLTPDLLLSKPLIRLSERMRMSALFRPKSQLRPLRPMERGYWSVNCQAWDDKLQRRAWKCLYSFIGNGEAGWGVWSVRDAGFEDLRVYCWGVVVGHIYLLLYMASESKVRNTGASWIGGDGTPIIIMSP</sequence>
<dbReference type="Proteomes" id="UP000258309">
    <property type="component" value="Unassembled WGS sequence"/>
</dbReference>
<feature type="non-terminal residue" evidence="2">
    <location>
        <position position="1"/>
    </location>
</feature>
<proteinExistence type="predicted"/>
<reference evidence="2 3" key="1">
    <citation type="submission" date="2018-05" db="EMBL/GenBank/DDBJ databases">
        <title>Draft genome sequence of Scytalidium lignicola DSM 105466, a ubiquitous saprotrophic fungus.</title>
        <authorList>
            <person name="Buettner E."/>
            <person name="Gebauer A.M."/>
            <person name="Hofrichter M."/>
            <person name="Liers C."/>
            <person name="Kellner H."/>
        </authorList>
    </citation>
    <scope>NUCLEOTIDE SEQUENCE [LARGE SCALE GENOMIC DNA]</scope>
    <source>
        <strain evidence="2 3">DSM 105466</strain>
    </source>
</reference>
<gene>
    <name evidence="2" type="ORF">B7463_g7139</name>
</gene>
<dbReference type="AlphaFoldDB" id="A0A3E2H743"/>
<keyword evidence="3" id="KW-1185">Reference proteome</keyword>
<feature type="compositionally biased region" description="Polar residues" evidence="1">
    <location>
        <begin position="171"/>
        <end position="188"/>
    </location>
</feature>
<feature type="region of interest" description="Disordered" evidence="1">
    <location>
        <begin position="164"/>
        <end position="189"/>
    </location>
</feature>
<dbReference type="EMBL" id="NCSJ02000136">
    <property type="protein sequence ID" value="RFU29225.1"/>
    <property type="molecule type" value="Genomic_DNA"/>
</dbReference>
<name>A0A3E2H743_SCYLI</name>
<dbReference type="STRING" id="5539.A0A3E2H743"/>
<evidence type="ECO:0000313" key="2">
    <source>
        <dbReference type="EMBL" id="RFU29225.1"/>
    </source>
</evidence>
<evidence type="ECO:0000313" key="3">
    <source>
        <dbReference type="Proteomes" id="UP000258309"/>
    </source>
</evidence>
<dbReference type="OMA" id="WGVWCRR"/>
<organism evidence="2 3">
    <name type="scientific">Scytalidium lignicola</name>
    <name type="common">Hyphomycete</name>
    <dbReference type="NCBI Taxonomy" id="5539"/>
    <lineage>
        <taxon>Eukaryota</taxon>
        <taxon>Fungi</taxon>
        <taxon>Dikarya</taxon>
        <taxon>Ascomycota</taxon>
        <taxon>Pezizomycotina</taxon>
        <taxon>Leotiomycetes</taxon>
        <taxon>Leotiomycetes incertae sedis</taxon>
        <taxon>Scytalidium</taxon>
    </lineage>
</organism>
<feature type="non-terminal residue" evidence="2">
    <location>
        <position position="493"/>
    </location>
</feature>
<protein>
    <submittedName>
        <fullName evidence="2">Uncharacterized protein</fullName>
    </submittedName>
</protein>